<evidence type="ECO:0000313" key="3">
    <source>
        <dbReference type="EMBL" id="CEL64590.1"/>
    </source>
</evidence>
<dbReference type="Pfam" id="PF13869">
    <property type="entry name" value="NUDIX_2"/>
    <property type="match status" value="1"/>
</dbReference>
<dbReference type="EMBL" id="LN714476">
    <property type="protein sequence ID" value="CEL64590.1"/>
    <property type="molecule type" value="Genomic_DNA"/>
</dbReference>
<dbReference type="OMA" id="FFCHLRE"/>
<dbReference type="InParanoid" id="F0V8F9"/>
<evidence type="ECO:0000256" key="1">
    <source>
        <dbReference type="SAM" id="MobiDB-lite"/>
    </source>
</evidence>
<protein>
    <submittedName>
        <fullName evidence="3">Cleavage and polyadenylation specificity factor subunit 5, related</fullName>
    </submittedName>
</protein>
<dbReference type="Gene3D" id="3.90.79.10">
    <property type="entry name" value="Nucleoside Triphosphate Pyrophosphohydrolase"/>
    <property type="match status" value="1"/>
</dbReference>
<proteinExistence type="predicted"/>
<accession>F0V8F9</accession>
<organism evidence="2 4">
    <name type="scientific">Neospora caninum (strain Liverpool)</name>
    <dbReference type="NCBI Taxonomy" id="572307"/>
    <lineage>
        <taxon>Eukaryota</taxon>
        <taxon>Sar</taxon>
        <taxon>Alveolata</taxon>
        <taxon>Apicomplexa</taxon>
        <taxon>Conoidasida</taxon>
        <taxon>Coccidia</taxon>
        <taxon>Eucoccidiorida</taxon>
        <taxon>Eimeriorina</taxon>
        <taxon>Sarcocystidae</taxon>
        <taxon>Neospora</taxon>
    </lineage>
</organism>
<reference evidence="4" key="3">
    <citation type="journal article" date="2012" name="PLoS Pathog.">
        <title>Comparative genomics of the apicomplexan parasites Toxoplasma gondii and Neospora caninum: Coccidia differing in host range and transmission strategy.</title>
        <authorList>
            <person name="Reid A.J."/>
            <person name="Vermont S.J."/>
            <person name="Cotton J.A."/>
            <person name="Harris D."/>
            <person name="Hill-Cawthorne G.A."/>
            <person name="Konen-Waisman S."/>
            <person name="Latham S.M."/>
            <person name="Mourier T."/>
            <person name="Norton R."/>
            <person name="Quail M.A."/>
            <person name="Sanders M."/>
            <person name="Shanmugam D."/>
            <person name="Sohal A."/>
            <person name="Wasmuth J.D."/>
            <person name="Brunk B."/>
            <person name="Grigg M.E."/>
            <person name="Howard J.C."/>
            <person name="Parkinson J."/>
            <person name="Roos D.S."/>
            <person name="Trees A.J."/>
            <person name="Berriman M."/>
            <person name="Pain A."/>
            <person name="Wastling J.M."/>
        </authorList>
    </citation>
    <scope>NUCLEOTIDE SEQUENCE [LARGE SCALE GENOMIC DNA]</scope>
    <source>
        <strain evidence="4">Liverpool</strain>
    </source>
</reference>
<reference evidence="3" key="4">
    <citation type="journal article" date="2015" name="PLoS ONE">
        <title>Comprehensive Evaluation of Toxoplasma gondii VEG and Neospora caninum LIV Genomes with Tachyzoite Stage Transcriptome and Proteome Defines Novel Transcript Features.</title>
        <authorList>
            <person name="Ramaprasad A."/>
            <person name="Mourier T."/>
            <person name="Naeem R."/>
            <person name="Malas T.B."/>
            <person name="Moussa E."/>
            <person name="Panigrahi A."/>
            <person name="Vermont S.J."/>
            <person name="Otto T.D."/>
            <person name="Wastling J."/>
            <person name="Pain A."/>
        </authorList>
    </citation>
    <scope>NUCLEOTIDE SEQUENCE</scope>
    <source>
        <strain evidence="3">Liverpool</strain>
    </source>
</reference>
<dbReference type="Proteomes" id="UP000007494">
    <property type="component" value="Chromosome II"/>
</dbReference>
<gene>
    <name evidence="3" type="ORF">BN1204_004770</name>
    <name evidence="2" type="ORF">NCLIV_004770</name>
</gene>
<sequence>MEGLDDSEPPLAEAFPSSSPPARCVEDPSLGAAVSPPGASDGLPSFEDEYDVLADLSNLDRPQPFSEPPGINAEEPSLSSPSAAATGQGDRAPEPAATTAATHHPDSQQAKHSSRREARQPDWSVYAASAYESQTDTALEGKWEFLSARSDRPQAAALLRKRLTTYQRQGLRRSVAPVFFCHLREYLHLLLLLHREERRYSLFTFKSKSWERPEDVLERKLERVCTKHRSEVEKSSSYTWVADQRSEKVAAEVGEFLGELWKSEFDEEPRPFLPPHVTRPKEKIRLYQVLLPPTCSFRLPPAFSLAAIPLCDLRPEIHGTALAGVAHLVSRFRFRLLAPSLEASSLSGSRNAPGRDGLEDEFSAEFLEALERMNTSQDTEALNGQDAPEELPPELAALAEED</sequence>
<evidence type="ECO:0000313" key="4">
    <source>
        <dbReference type="Proteomes" id="UP000007494"/>
    </source>
</evidence>
<keyword evidence="4" id="KW-1185">Reference proteome</keyword>
<feature type="region of interest" description="Disordered" evidence="1">
    <location>
        <begin position="1"/>
        <end position="120"/>
    </location>
</feature>
<dbReference type="AlphaFoldDB" id="F0V8F9"/>
<feature type="compositionally biased region" description="Low complexity" evidence="1">
    <location>
        <begin position="73"/>
        <end position="85"/>
    </location>
</feature>
<dbReference type="eggNOG" id="KOG1689">
    <property type="taxonomic scope" value="Eukaryota"/>
</dbReference>
<dbReference type="VEuPathDB" id="ToxoDB:NCLIV_004770"/>
<reference evidence="2" key="2">
    <citation type="submission" date="2011-03" db="EMBL/GenBank/DDBJ databases">
        <title>Comparative genomics and transcriptomics of Neospora caninum and Toxoplasma gondii.</title>
        <authorList>
            <person name="Reid A.J."/>
            <person name="Sohal A."/>
            <person name="Harris D."/>
            <person name="Quail M."/>
            <person name="Sanders M."/>
            <person name="Berriman M."/>
            <person name="Wastling J.M."/>
            <person name="Pain A."/>
        </authorList>
    </citation>
    <scope>NUCLEOTIDE SEQUENCE</scope>
    <source>
        <strain evidence="2">Liverpool</strain>
    </source>
</reference>
<name>F0V8F9_NEOCL</name>
<dbReference type="FunCoup" id="F0V8F9">
    <property type="interactions" value="554"/>
</dbReference>
<feature type="compositionally biased region" description="Low complexity" evidence="1">
    <location>
        <begin position="393"/>
        <end position="402"/>
    </location>
</feature>
<dbReference type="RefSeq" id="XP_003880035.1">
    <property type="nucleotide sequence ID" value="XM_003879986.1"/>
</dbReference>
<dbReference type="GeneID" id="13446046"/>
<dbReference type="PANTHER" id="PTHR13047">
    <property type="entry name" value="PRE-MRNA CLEAVAGE FACTOR IM, 25KD SUBUNIT"/>
    <property type="match status" value="1"/>
</dbReference>
<dbReference type="GO" id="GO:0005849">
    <property type="term" value="C:mRNA cleavage factor complex"/>
    <property type="evidence" value="ECO:0007669"/>
    <property type="project" value="InterPro"/>
</dbReference>
<feature type="region of interest" description="Disordered" evidence="1">
    <location>
        <begin position="375"/>
        <end position="402"/>
    </location>
</feature>
<dbReference type="GO" id="GO:0003729">
    <property type="term" value="F:mRNA binding"/>
    <property type="evidence" value="ECO:0007669"/>
    <property type="project" value="InterPro"/>
</dbReference>
<dbReference type="OrthoDB" id="331821at2759"/>
<reference evidence="2" key="1">
    <citation type="submission" date="2011-02" db="EMBL/GenBank/DDBJ databases">
        <authorList>
            <person name="Aslett M."/>
        </authorList>
    </citation>
    <scope>NUCLEOTIDE SEQUENCE</scope>
    <source>
        <strain evidence="2">Liverpool</strain>
    </source>
</reference>
<dbReference type="InterPro" id="IPR016706">
    <property type="entry name" value="Cleav_polyA_spec_factor_su5"/>
</dbReference>
<dbReference type="GO" id="GO:0031124">
    <property type="term" value="P:mRNA 3'-end processing"/>
    <property type="evidence" value="ECO:0007669"/>
    <property type="project" value="InterPro"/>
</dbReference>
<evidence type="ECO:0000313" key="2">
    <source>
        <dbReference type="EMBL" id="CBZ50000.1"/>
    </source>
</evidence>
<dbReference type="EMBL" id="FR823382">
    <property type="protein sequence ID" value="CBZ50000.1"/>
    <property type="molecule type" value="Genomic_DNA"/>
</dbReference>